<keyword evidence="9" id="KW-1185">Reference proteome</keyword>
<dbReference type="InterPro" id="IPR009003">
    <property type="entry name" value="Peptidase_S1_PA"/>
</dbReference>
<dbReference type="Gene3D" id="2.40.10.10">
    <property type="entry name" value="Trypsin-like serine proteases"/>
    <property type="match status" value="1"/>
</dbReference>
<name>A0A8J2H445_COTCN</name>
<keyword evidence="2 5" id="KW-0378">Hydrolase</keyword>
<dbReference type="InterPro" id="IPR043504">
    <property type="entry name" value="Peptidase_S1_PA_chymotrypsin"/>
</dbReference>
<dbReference type="PROSITE" id="PS00135">
    <property type="entry name" value="TRYPSIN_SER"/>
    <property type="match status" value="1"/>
</dbReference>
<dbReference type="EMBL" id="CAJNRD030001116">
    <property type="protein sequence ID" value="CAG5076120.1"/>
    <property type="molecule type" value="Genomic_DNA"/>
</dbReference>
<dbReference type="OrthoDB" id="10012881at2759"/>
<dbReference type="SUPFAM" id="SSF50494">
    <property type="entry name" value="Trypsin-like serine proteases"/>
    <property type="match status" value="1"/>
</dbReference>
<protein>
    <submittedName>
        <fullName evidence="8">Putative Tryspin-1-like</fullName>
    </submittedName>
</protein>
<keyword evidence="4" id="KW-1015">Disulfide bond</keyword>
<dbReference type="PANTHER" id="PTHR24252">
    <property type="entry name" value="ACROSIN-RELATED"/>
    <property type="match status" value="1"/>
</dbReference>
<feature type="domain" description="Peptidase S1" evidence="7">
    <location>
        <begin position="152"/>
        <end position="383"/>
    </location>
</feature>
<evidence type="ECO:0000256" key="6">
    <source>
        <dbReference type="SAM" id="SignalP"/>
    </source>
</evidence>
<keyword evidence="6" id="KW-0732">Signal</keyword>
<dbReference type="FunFam" id="2.40.10.10:FF:000006">
    <property type="entry name" value="Serine proteinase stubble"/>
    <property type="match status" value="1"/>
</dbReference>
<evidence type="ECO:0000259" key="7">
    <source>
        <dbReference type="PROSITE" id="PS50240"/>
    </source>
</evidence>
<organism evidence="8 9">
    <name type="scientific">Cotesia congregata</name>
    <name type="common">Parasitoid wasp</name>
    <name type="synonym">Apanteles congregatus</name>
    <dbReference type="NCBI Taxonomy" id="51543"/>
    <lineage>
        <taxon>Eukaryota</taxon>
        <taxon>Metazoa</taxon>
        <taxon>Ecdysozoa</taxon>
        <taxon>Arthropoda</taxon>
        <taxon>Hexapoda</taxon>
        <taxon>Insecta</taxon>
        <taxon>Pterygota</taxon>
        <taxon>Neoptera</taxon>
        <taxon>Endopterygota</taxon>
        <taxon>Hymenoptera</taxon>
        <taxon>Apocrita</taxon>
        <taxon>Ichneumonoidea</taxon>
        <taxon>Braconidae</taxon>
        <taxon>Microgastrinae</taxon>
        <taxon>Cotesia</taxon>
    </lineage>
</organism>
<dbReference type="InterPro" id="IPR018114">
    <property type="entry name" value="TRYPSIN_HIS"/>
</dbReference>
<evidence type="ECO:0000256" key="3">
    <source>
        <dbReference type="ARBA" id="ARBA00022825"/>
    </source>
</evidence>
<gene>
    <name evidence="8" type="ORF">HICCMSTLAB_LOCUS2101</name>
</gene>
<feature type="signal peptide" evidence="6">
    <location>
        <begin position="1"/>
        <end position="20"/>
    </location>
</feature>
<evidence type="ECO:0000256" key="5">
    <source>
        <dbReference type="RuleBase" id="RU363034"/>
    </source>
</evidence>
<evidence type="ECO:0000256" key="4">
    <source>
        <dbReference type="ARBA" id="ARBA00023157"/>
    </source>
</evidence>
<dbReference type="GO" id="GO:0004252">
    <property type="term" value="F:serine-type endopeptidase activity"/>
    <property type="evidence" value="ECO:0007669"/>
    <property type="project" value="InterPro"/>
</dbReference>
<dbReference type="InterPro" id="IPR001254">
    <property type="entry name" value="Trypsin_dom"/>
</dbReference>
<sequence length="388" mass="42711">MNKYAITVINLLVCVSVVYSNVNYPKLLSGYSNKNWNNQRVSYNHANAHPNANNQDNYNVNNYNDNGNKDVDSAGLMGKIFARGFKKSPSDLVDLGLVTSKKNQDLEKKLGTTQRTFVEWIQNIVGTTTTVASIPKECPKCSCGTSSTPNKIVGGHDAGMDQFPWMAYLTYGGKFYCAACIISDRFLLTAAHCVDRFDTFKMMVHVGDFERGNKTSKSTAYRVESVIKHSGYSLLNYNNDIALIKILGRMKFDGPLKPVCLPERGSTFAGRNASVTGWGAIEESGALATKLQEVVVPILSNNECRGTKYPPKRITDNMLCAGFLDGGRDSCQGDSGGPLHILEDNTYHVVGIVSWGEGCALEGYPGVYSRVNRYITWIERSTRGSCFC</sequence>
<evidence type="ECO:0000313" key="8">
    <source>
        <dbReference type="EMBL" id="CAG5076120.1"/>
    </source>
</evidence>
<dbReference type="PROSITE" id="PS50240">
    <property type="entry name" value="TRYPSIN_DOM"/>
    <property type="match status" value="1"/>
</dbReference>
<evidence type="ECO:0000256" key="1">
    <source>
        <dbReference type="ARBA" id="ARBA00022670"/>
    </source>
</evidence>
<proteinExistence type="predicted"/>
<dbReference type="PANTHER" id="PTHR24252:SF7">
    <property type="entry name" value="HYALIN"/>
    <property type="match status" value="1"/>
</dbReference>
<dbReference type="InterPro" id="IPR001314">
    <property type="entry name" value="Peptidase_S1A"/>
</dbReference>
<dbReference type="AlphaFoldDB" id="A0A8J2H445"/>
<dbReference type="GO" id="GO:0006508">
    <property type="term" value="P:proteolysis"/>
    <property type="evidence" value="ECO:0007669"/>
    <property type="project" value="UniProtKB-KW"/>
</dbReference>
<feature type="chain" id="PRO_5035184078" evidence="6">
    <location>
        <begin position="21"/>
        <end position="388"/>
    </location>
</feature>
<accession>A0A8J2H445</accession>
<dbReference type="SMART" id="SM00020">
    <property type="entry name" value="Tryp_SPc"/>
    <property type="match status" value="1"/>
</dbReference>
<comment type="caution">
    <text evidence="8">The sequence shown here is derived from an EMBL/GenBank/DDBJ whole genome shotgun (WGS) entry which is preliminary data.</text>
</comment>
<evidence type="ECO:0000256" key="2">
    <source>
        <dbReference type="ARBA" id="ARBA00022801"/>
    </source>
</evidence>
<dbReference type="PROSITE" id="PS00134">
    <property type="entry name" value="TRYPSIN_HIS"/>
    <property type="match status" value="1"/>
</dbReference>
<keyword evidence="3 5" id="KW-0720">Serine protease</keyword>
<dbReference type="PRINTS" id="PR00722">
    <property type="entry name" value="CHYMOTRYPSIN"/>
</dbReference>
<dbReference type="Pfam" id="PF00089">
    <property type="entry name" value="Trypsin"/>
    <property type="match status" value="1"/>
</dbReference>
<dbReference type="InterPro" id="IPR033116">
    <property type="entry name" value="TRYPSIN_SER"/>
</dbReference>
<keyword evidence="1 5" id="KW-0645">Protease</keyword>
<reference evidence="8" key="1">
    <citation type="submission" date="2021-04" db="EMBL/GenBank/DDBJ databases">
        <authorList>
            <person name="Chebbi M.A.C M."/>
        </authorList>
    </citation>
    <scope>NUCLEOTIDE SEQUENCE</scope>
</reference>
<evidence type="ECO:0000313" key="9">
    <source>
        <dbReference type="Proteomes" id="UP000786811"/>
    </source>
</evidence>
<dbReference type="CDD" id="cd00190">
    <property type="entry name" value="Tryp_SPc"/>
    <property type="match status" value="1"/>
</dbReference>
<dbReference type="Proteomes" id="UP000786811">
    <property type="component" value="Unassembled WGS sequence"/>
</dbReference>